<evidence type="ECO:0000256" key="1">
    <source>
        <dbReference type="ARBA" id="ARBA00020894"/>
    </source>
</evidence>
<dbReference type="Proteomes" id="UP000007110">
    <property type="component" value="Unassembled WGS sequence"/>
</dbReference>
<dbReference type="InterPro" id="IPR015943">
    <property type="entry name" value="WD40/YVTN_repeat-like_dom_sf"/>
</dbReference>
<dbReference type="InterPro" id="IPR013761">
    <property type="entry name" value="SAM/pointed_sf"/>
</dbReference>
<dbReference type="Gene3D" id="2.130.10.10">
    <property type="entry name" value="YVTN repeat-like/Quinoprotein amine dehydrogenase"/>
    <property type="match status" value="3"/>
</dbReference>
<keyword evidence="9" id="KW-1185">Reference proteome</keyword>
<dbReference type="PROSITE" id="PS00678">
    <property type="entry name" value="WD_REPEATS_1"/>
    <property type="match status" value="3"/>
</dbReference>
<feature type="repeat" description="WD" evidence="4">
    <location>
        <begin position="284"/>
        <end position="316"/>
    </location>
</feature>
<dbReference type="InterPro" id="IPR003613">
    <property type="entry name" value="Ubox_domain"/>
</dbReference>
<dbReference type="InterPro" id="IPR019775">
    <property type="entry name" value="WD40_repeat_CS"/>
</dbReference>
<reference evidence="9" key="1">
    <citation type="submission" date="2015-02" db="EMBL/GenBank/DDBJ databases">
        <title>Genome sequencing for Strongylocentrotus purpuratus.</title>
        <authorList>
            <person name="Murali S."/>
            <person name="Liu Y."/>
            <person name="Vee V."/>
            <person name="English A."/>
            <person name="Wang M."/>
            <person name="Skinner E."/>
            <person name="Han Y."/>
            <person name="Muzny D.M."/>
            <person name="Worley K.C."/>
            <person name="Gibbs R.A."/>
        </authorList>
    </citation>
    <scope>NUCLEOTIDE SEQUENCE</scope>
</reference>
<feature type="repeat" description="WD" evidence="4">
    <location>
        <begin position="93"/>
        <end position="134"/>
    </location>
</feature>
<feature type="domain" description="U-box" evidence="7">
    <location>
        <begin position="436"/>
        <end position="506"/>
    </location>
</feature>
<dbReference type="RefSeq" id="XP_030855980.1">
    <property type="nucleotide sequence ID" value="XM_031000120.1"/>
</dbReference>
<proteinExistence type="predicted"/>
<dbReference type="GO" id="GO:0004842">
    <property type="term" value="F:ubiquitin-protein transferase activity"/>
    <property type="evidence" value="ECO:0007669"/>
    <property type="project" value="InterPro"/>
</dbReference>
<dbReference type="Pfam" id="PF04564">
    <property type="entry name" value="U-box"/>
    <property type="match status" value="1"/>
</dbReference>
<feature type="compositionally biased region" description="Polar residues" evidence="5">
    <location>
        <begin position="327"/>
        <end position="347"/>
    </location>
</feature>
<dbReference type="AlphaFoldDB" id="A0A7M7PV41"/>
<dbReference type="PROSITE" id="PS50105">
    <property type="entry name" value="SAM_DOMAIN"/>
    <property type="match status" value="1"/>
</dbReference>
<evidence type="ECO:0000256" key="2">
    <source>
        <dbReference type="ARBA" id="ARBA00022574"/>
    </source>
</evidence>
<evidence type="ECO:0000259" key="7">
    <source>
        <dbReference type="PROSITE" id="PS51698"/>
    </source>
</evidence>
<dbReference type="SUPFAM" id="SSF50978">
    <property type="entry name" value="WD40 repeat-like"/>
    <property type="match status" value="1"/>
</dbReference>
<accession>A0A7M7PV41</accession>
<feature type="region of interest" description="Disordered" evidence="5">
    <location>
        <begin position="327"/>
        <end position="348"/>
    </location>
</feature>
<dbReference type="EnsemblMetazoa" id="XM_031000119">
    <property type="protein sequence ID" value="XP_030855979"/>
    <property type="gene ID" value="LOC100893535"/>
</dbReference>
<organism evidence="8 9">
    <name type="scientific">Strongylocentrotus purpuratus</name>
    <name type="common">Purple sea urchin</name>
    <dbReference type="NCBI Taxonomy" id="7668"/>
    <lineage>
        <taxon>Eukaryota</taxon>
        <taxon>Metazoa</taxon>
        <taxon>Echinodermata</taxon>
        <taxon>Eleutherozoa</taxon>
        <taxon>Echinozoa</taxon>
        <taxon>Echinoidea</taxon>
        <taxon>Euechinoidea</taxon>
        <taxon>Echinacea</taxon>
        <taxon>Camarodonta</taxon>
        <taxon>Echinidea</taxon>
        <taxon>Strongylocentrotidae</taxon>
        <taxon>Strongylocentrotus</taxon>
    </lineage>
</organism>
<evidence type="ECO:0000259" key="6">
    <source>
        <dbReference type="PROSITE" id="PS50105"/>
    </source>
</evidence>
<dbReference type="PANTHER" id="PTHR46573:SF1">
    <property type="entry name" value="WD REPEAT, SAM AND U-BOX DOMAIN-CONTAINING PROTEIN 1"/>
    <property type="match status" value="1"/>
</dbReference>
<dbReference type="InterPro" id="IPR036322">
    <property type="entry name" value="WD40_repeat_dom_sf"/>
</dbReference>
<dbReference type="PROSITE" id="PS50294">
    <property type="entry name" value="WD_REPEATS_REGION"/>
    <property type="match status" value="6"/>
</dbReference>
<feature type="repeat" description="WD" evidence="4">
    <location>
        <begin position="8"/>
        <end position="47"/>
    </location>
</feature>
<dbReference type="SMART" id="SM00320">
    <property type="entry name" value="WD40"/>
    <property type="match status" value="7"/>
</dbReference>
<dbReference type="EnsemblMetazoa" id="XM_031000120">
    <property type="protein sequence ID" value="XP_030855980"/>
    <property type="gene ID" value="LOC100893535"/>
</dbReference>
<dbReference type="OMA" id="YSEKAHD"/>
<dbReference type="CDD" id="cd16655">
    <property type="entry name" value="RING-Ubox_WDSUB1-like"/>
    <property type="match status" value="1"/>
</dbReference>
<keyword evidence="2 4" id="KW-0853">WD repeat</keyword>
<dbReference type="Pfam" id="PF00536">
    <property type="entry name" value="SAM_1"/>
    <property type="match status" value="1"/>
</dbReference>
<sequence>MASQIHILNTHSKDVNCCTFSGNLLATCSGDKTVRLWDATSFEELPFSPLLGHSYYVHWCALSAFGTRLATCSTDGKIIVWDTSNGETVAVFEHTHKPIIRVCVFSPDSQYLLSGGADNELWMWDLNKKTCIRKLEGHIGVVTACAFTPDGTHVVSGSTTGDLRVWDALNGQSRCLFYDPDCHDLALTGLCISPTFGSANAAVRESLGQRTFFMLATCGDNIVRLWDLDTVPGCSTRLRCDLKGHSATVQALAFSADGRLLASGAVDKLAILWNPILGEMLYTLEGHTRYVTTVAFSHDNMFLTTGSHNKVHVWKLGFNQPLQPADSSGTVPAISPANQQSSTTETGPSLAHNVISDWTVDAVCEWLQSINLEQHCETFRENHIDGQELQNLTTEVLSKDLNVKALGHRQKILRGIQAVREKGFFSGSQGPVPDDQIPDEYLCPISREIMKEPVIAADGYTYERSAIENWLRAGRNTSPMTNAPLSSINLTPNRSLKMIIARIYDV</sequence>
<dbReference type="PANTHER" id="PTHR46573">
    <property type="entry name" value="WD REPEAT, SAM AND U-BOX DOMAIN-CONTAINING PROTEIN 1"/>
    <property type="match status" value="1"/>
</dbReference>
<dbReference type="PRINTS" id="PR00320">
    <property type="entry name" value="GPROTEINBRPT"/>
</dbReference>
<feature type="repeat" description="WD" evidence="4">
    <location>
        <begin position="50"/>
        <end position="91"/>
    </location>
</feature>
<keyword evidence="3" id="KW-0677">Repeat</keyword>
<evidence type="ECO:0000256" key="3">
    <source>
        <dbReference type="ARBA" id="ARBA00022737"/>
    </source>
</evidence>
<dbReference type="GO" id="GO:0016567">
    <property type="term" value="P:protein ubiquitination"/>
    <property type="evidence" value="ECO:0007669"/>
    <property type="project" value="InterPro"/>
</dbReference>
<evidence type="ECO:0000256" key="4">
    <source>
        <dbReference type="PROSITE-ProRule" id="PRU00221"/>
    </source>
</evidence>
<feature type="repeat" description="WD" evidence="4">
    <location>
        <begin position="135"/>
        <end position="167"/>
    </location>
</feature>
<dbReference type="Gene3D" id="1.10.150.50">
    <property type="entry name" value="Transcription Factor, Ets-1"/>
    <property type="match status" value="1"/>
</dbReference>
<dbReference type="InterPro" id="IPR020472">
    <property type="entry name" value="WD40_PAC1"/>
</dbReference>
<name>A0A7M7PV41_STRPU</name>
<dbReference type="CTD" id="151525"/>
<dbReference type="OrthoDB" id="10064100at2759"/>
<dbReference type="CDD" id="cd00200">
    <property type="entry name" value="WD40"/>
    <property type="match status" value="1"/>
</dbReference>
<dbReference type="PROSITE" id="PS51698">
    <property type="entry name" value="U_BOX"/>
    <property type="match status" value="1"/>
</dbReference>
<dbReference type="InterPro" id="IPR001680">
    <property type="entry name" value="WD40_rpt"/>
</dbReference>
<dbReference type="PROSITE" id="PS50082">
    <property type="entry name" value="WD_REPEATS_2"/>
    <property type="match status" value="6"/>
</dbReference>
<evidence type="ECO:0000256" key="5">
    <source>
        <dbReference type="SAM" id="MobiDB-lite"/>
    </source>
</evidence>
<feature type="domain" description="SAM" evidence="6">
    <location>
        <begin position="358"/>
        <end position="422"/>
    </location>
</feature>
<dbReference type="CDD" id="cd09505">
    <property type="entry name" value="SAM_WDSUB1"/>
    <property type="match status" value="1"/>
</dbReference>
<dbReference type="RefSeq" id="XP_030855979.1">
    <property type="nucleotide sequence ID" value="XM_031000119.1"/>
</dbReference>
<reference evidence="8" key="2">
    <citation type="submission" date="2021-01" db="UniProtKB">
        <authorList>
            <consortium name="EnsemblMetazoa"/>
        </authorList>
    </citation>
    <scope>IDENTIFICATION</scope>
</reference>
<dbReference type="SMART" id="SM00454">
    <property type="entry name" value="SAM"/>
    <property type="match status" value="1"/>
</dbReference>
<evidence type="ECO:0000313" key="9">
    <source>
        <dbReference type="Proteomes" id="UP000007110"/>
    </source>
</evidence>
<dbReference type="Gene3D" id="3.30.40.10">
    <property type="entry name" value="Zinc/RING finger domain, C3HC4 (zinc finger)"/>
    <property type="match status" value="1"/>
</dbReference>
<dbReference type="FunCoup" id="A0A7M7PV41">
    <property type="interactions" value="495"/>
</dbReference>
<dbReference type="SMART" id="SM00504">
    <property type="entry name" value="Ubox"/>
    <property type="match status" value="1"/>
</dbReference>
<dbReference type="SUPFAM" id="SSF57850">
    <property type="entry name" value="RING/U-box"/>
    <property type="match status" value="1"/>
</dbReference>
<protein>
    <recommendedName>
        <fullName evidence="1">WD repeat, SAM and U-box domain-containing protein 1</fullName>
    </recommendedName>
</protein>
<dbReference type="InterPro" id="IPR052085">
    <property type="entry name" value="WD-SAM-U-box"/>
</dbReference>
<dbReference type="InterPro" id="IPR013083">
    <property type="entry name" value="Znf_RING/FYVE/PHD"/>
</dbReference>
<feature type="repeat" description="WD" evidence="4">
    <location>
        <begin position="242"/>
        <end position="274"/>
    </location>
</feature>
<dbReference type="SUPFAM" id="SSF47769">
    <property type="entry name" value="SAM/Pointed domain"/>
    <property type="match status" value="1"/>
</dbReference>
<evidence type="ECO:0000313" key="8">
    <source>
        <dbReference type="EnsemblMetazoa" id="XP_030855979"/>
    </source>
</evidence>
<dbReference type="GeneID" id="100893535"/>
<dbReference type="Pfam" id="PF00400">
    <property type="entry name" value="WD40"/>
    <property type="match status" value="6"/>
</dbReference>
<dbReference type="InterPro" id="IPR001660">
    <property type="entry name" value="SAM"/>
</dbReference>
<dbReference type="InParanoid" id="A0A7M7PV41"/>
<dbReference type="KEGG" id="spu:100893535"/>